<organism evidence="3 4">
    <name type="scientific">Marinobacterium iners DSM 11526</name>
    <dbReference type="NCBI Taxonomy" id="1122198"/>
    <lineage>
        <taxon>Bacteria</taxon>
        <taxon>Pseudomonadati</taxon>
        <taxon>Pseudomonadota</taxon>
        <taxon>Gammaproteobacteria</taxon>
        <taxon>Oceanospirillales</taxon>
        <taxon>Oceanospirillaceae</taxon>
        <taxon>Marinobacterium</taxon>
    </lineage>
</organism>
<dbReference type="NCBIfam" id="TIGR00252">
    <property type="entry name" value="YraN family protein"/>
    <property type="match status" value="1"/>
</dbReference>
<protein>
    <recommendedName>
        <fullName evidence="2">UPF0102 protein SAMN02745729_105210</fullName>
    </recommendedName>
</protein>
<gene>
    <name evidence="3" type="ORF">SAMN02745729_105210</name>
</gene>
<dbReference type="Proteomes" id="UP000242469">
    <property type="component" value="Unassembled WGS sequence"/>
</dbReference>
<keyword evidence="3" id="KW-0255">Endonuclease</keyword>
<dbReference type="PANTHER" id="PTHR34039">
    <property type="entry name" value="UPF0102 PROTEIN YRAN"/>
    <property type="match status" value="1"/>
</dbReference>
<evidence type="ECO:0000256" key="2">
    <source>
        <dbReference type="HAMAP-Rule" id="MF_00048"/>
    </source>
</evidence>
<comment type="similarity">
    <text evidence="1 2">Belongs to the UPF0102 family.</text>
</comment>
<dbReference type="Pfam" id="PF02021">
    <property type="entry name" value="UPF0102"/>
    <property type="match status" value="1"/>
</dbReference>
<dbReference type="RefSeq" id="WP_091825671.1">
    <property type="nucleotide sequence ID" value="NZ_FNRJ01000005.1"/>
</dbReference>
<proteinExistence type="inferred from homology"/>
<keyword evidence="3" id="KW-0378">Hydrolase</keyword>
<dbReference type="GO" id="GO:0003676">
    <property type="term" value="F:nucleic acid binding"/>
    <property type="evidence" value="ECO:0007669"/>
    <property type="project" value="InterPro"/>
</dbReference>
<keyword evidence="4" id="KW-1185">Reference proteome</keyword>
<dbReference type="InterPro" id="IPR003509">
    <property type="entry name" value="UPF0102_YraN-like"/>
</dbReference>
<dbReference type="PANTHER" id="PTHR34039:SF1">
    <property type="entry name" value="UPF0102 PROTEIN YRAN"/>
    <property type="match status" value="1"/>
</dbReference>
<dbReference type="InterPro" id="IPR011335">
    <property type="entry name" value="Restrct_endonuc-II-like"/>
</dbReference>
<accession>A0A1H4CY64</accession>
<evidence type="ECO:0000313" key="3">
    <source>
        <dbReference type="EMBL" id="SEA65433.1"/>
    </source>
</evidence>
<dbReference type="InterPro" id="IPR011856">
    <property type="entry name" value="tRNA_endonuc-like_dom_sf"/>
</dbReference>
<evidence type="ECO:0000313" key="4">
    <source>
        <dbReference type="Proteomes" id="UP000242469"/>
    </source>
</evidence>
<dbReference type="STRING" id="1122198.SAMN02745729_105210"/>
<sequence>MDRRQIGMDAERRAEAWLTAQGLTLLQRNTQCRLGEIDLIMRDNDQIVFVEVRTRGRACFGGAAASVDWRKQQKLIRAARFMLSRNPHWNNFPCRFDVLAYEGDSETTPPVWYKDAFRP</sequence>
<dbReference type="Gene3D" id="3.40.1350.10">
    <property type="match status" value="1"/>
</dbReference>
<evidence type="ECO:0000256" key="1">
    <source>
        <dbReference type="ARBA" id="ARBA00006738"/>
    </source>
</evidence>
<dbReference type="HAMAP" id="MF_00048">
    <property type="entry name" value="UPF0102"/>
    <property type="match status" value="1"/>
</dbReference>
<dbReference type="NCBIfam" id="NF009150">
    <property type="entry name" value="PRK12497.1-3"/>
    <property type="match status" value="1"/>
</dbReference>
<dbReference type="AlphaFoldDB" id="A0A1H4CY64"/>
<dbReference type="EMBL" id="FNRJ01000005">
    <property type="protein sequence ID" value="SEA65433.1"/>
    <property type="molecule type" value="Genomic_DNA"/>
</dbReference>
<keyword evidence="3" id="KW-0540">Nuclease</keyword>
<dbReference type="OrthoDB" id="9794876at2"/>
<name>A0A1H4CY64_9GAMM</name>
<dbReference type="SUPFAM" id="SSF52980">
    <property type="entry name" value="Restriction endonuclease-like"/>
    <property type="match status" value="1"/>
</dbReference>
<reference evidence="4" key="1">
    <citation type="submission" date="2016-10" db="EMBL/GenBank/DDBJ databases">
        <authorList>
            <person name="Varghese N."/>
            <person name="Submissions S."/>
        </authorList>
    </citation>
    <scope>NUCLEOTIDE SEQUENCE [LARGE SCALE GENOMIC DNA]</scope>
    <source>
        <strain evidence="4">DSM 11526</strain>
    </source>
</reference>
<dbReference type="GO" id="GO:0004519">
    <property type="term" value="F:endonuclease activity"/>
    <property type="evidence" value="ECO:0007669"/>
    <property type="project" value="UniProtKB-KW"/>
</dbReference>